<keyword evidence="2" id="KW-0238">DNA-binding</keyword>
<dbReference type="Pfam" id="PF00027">
    <property type="entry name" value="cNMP_binding"/>
    <property type="match status" value="1"/>
</dbReference>
<organism evidence="5 6">
    <name type="scientific">Neoroseomonas terrae</name>
    <dbReference type="NCBI Taxonomy" id="424799"/>
    <lineage>
        <taxon>Bacteria</taxon>
        <taxon>Pseudomonadati</taxon>
        <taxon>Pseudomonadota</taxon>
        <taxon>Alphaproteobacteria</taxon>
        <taxon>Acetobacterales</taxon>
        <taxon>Acetobacteraceae</taxon>
        <taxon>Neoroseomonas</taxon>
    </lineage>
</organism>
<dbReference type="Gene3D" id="1.10.10.10">
    <property type="entry name" value="Winged helix-like DNA-binding domain superfamily/Winged helix DNA-binding domain"/>
    <property type="match status" value="1"/>
</dbReference>
<dbReference type="InterPro" id="IPR036388">
    <property type="entry name" value="WH-like_DNA-bd_sf"/>
</dbReference>
<dbReference type="Gene3D" id="2.60.120.10">
    <property type="entry name" value="Jelly Rolls"/>
    <property type="match status" value="1"/>
</dbReference>
<dbReference type="InterPro" id="IPR000595">
    <property type="entry name" value="cNMP-bd_dom"/>
</dbReference>
<gene>
    <name evidence="5" type="ORF">GXW78_03580</name>
</gene>
<feature type="domain" description="HTH crp-type" evidence="4">
    <location>
        <begin position="147"/>
        <end position="221"/>
    </location>
</feature>
<reference evidence="6" key="1">
    <citation type="journal article" date="2021" name="Syst. Appl. Microbiol.">
        <title>Roseomonas hellenica sp. nov., isolated from roots of wild-growing Alkanna tinctoria.</title>
        <authorList>
            <person name="Rat A."/>
            <person name="Naranjo H.D."/>
            <person name="Lebbe L."/>
            <person name="Cnockaert M."/>
            <person name="Krigas N."/>
            <person name="Grigoriadou K."/>
            <person name="Maloupa E."/>
            <person name="Willems A."/>
        </authorList>
    </citation>
    <scope>NUCLEOTIDE SEQUENCE [LARGE SCALE GENOMIC DNA]</scope>
    <source>
        <strain evidence="6">LMG 31159</strain>
    </source>
</reference>
<dbReference type="Pfam" id="PF13545">
    <property type="entry name" value="HTH_Crp_2"/>
    <property type="match status" value="1"/>
</dbReference>
<dbReference type="InterPro" id="IPR014710">
    <property type="entry name" value="RmlC-like_jellyroll"/>
</dbReference>
<dbReference type="InterPro" id="IPR012318">
    <property type="entry name" value="HTH_CRP"/>
</dbReference>
<dbReference type="PROSITE" id="PS51063">
    <property type="entry name" value="HTH_CRP_2"/>
    <property type="match status" value="1"/>
</dbReference>
<dbReference type="InterPro" id="IPR036390">
    <property type="entry name" value="WH_DNA-bd_sf"/>
</dbReference>
<accession>A0ABS5ECG7</accession>
<evidence type="ECO:0000256" key="1">
    <source>
        <dbReference type="ARBA" id="ARBA00023015"/>
    </source>
</evidence>
<keyword evidence="1" id="KW-0805">Transcription regulation</keyword>
<dbReference type="InterPro" id="IPR018490">
    <property type="entry name" value="cNMP-bd_dom_sf"/>
</dbReference>
<dbReference type="CDD" id="cd00038">
    <property type="entry name" value="CAP_ED"/>
    <property type="match status" value="1"/>
</dbReference>
<dbReference type="SUPFAM" id="SSF46785">
    <property type="entry name" value="Winged helix' DNA-binding domain"/>
    <property type="match status" value="1"/>
</dbReference>
<comment type="caution">
    <text evidence="5">The sequence shown here is derived from an EMBL/GenBank/DDBJ whole genome shotgun (WGS) entry which is preliminary data.</text>
</comment>
<evidence type="ECO:0000313" key="6">
    <source>
        <dbReference type="Proteomes" id="UP000698752"/>
    </source>
</evidence>
<protein>
    <submittedName>
        <fullName evidence="5">Crp/Fnr family transcriptional regulator</fullName>
    </submittedName>
</protein>
<evidence type="ECO:0000313" key="5">
    <source>
        <dbReference type="EMBL" id="MBR0648727.1"/>
    </source>
</evidence>
<sequence length="241" mass="27495">MTPISPLLHTLARRDRISAKDRTILEELPFGIRTYRREEEIITAGSRPEQSCLVVQGFTARVNSFEDGTRQVTGLYIPGDFVDLHALLLRTMDHSVVALSPCVAAFTSHRDLRRVVDQAPHLTRLFWLTTVIDAAIQRTWIANYSRRPSLLHLAHFVCEIYLRLEAAGMVDGDQFDLDITQQQLSEVMGLSPVHMNRTVQKLRQTQLVSWTGSRVHIADFRALARFASFDPLYLSLSREPR</sequence>
<evidence type="ECO:0000256" key="2">
    <source>
        <dbReference type="ARBA" id="ARBA00023125"/>
    </source>
</evidence>
<keyword evidence="6" id="KW-1185">Reference proteome</keyword>
<dbReference type="SUPFAM" id="SSF51206">
    <property type="entry name" value="cAMP-binding domain-like"/>
    <property type="match status" value="1"/>
</dbReference>
<proteinExistence type="predicted"/>
<dbReference type="EMBL" id="JAAEDI010000003">
    <property type="protein sequence ID" value="MBR0648727.1"/>
    <property type="molecule type" value="Genomic_DNA"/>
</dbReference>
<dbReference type="SMART" id="SM00419">
    <property type="entry name" value="HTH_CRP"/>
    <property type="match status" value="1"/>
</dbReference>
<evidence type="ECO:0000259" key="4">
    <source>
        <dbReference type="PROSITE" id="PS51063"/>
    </source>
</evidence>
<dbReference type="Proteomes" id="UP000698752">
    <property type="component" value="Unassembled WGS sequence"/>
</dbReference>
<keyword evidence="3" id="KW-0804">Transcription</keyword>
<evidence type="ECO:0000256" key="3">
    <source>
        <dbReference type="ARBA" id="ARBA00023163"/>
    </source>
</evidence>
<name>A0ABS5ECG7_9PROT</name>